<evidence type="ECO:0000259" key="2">
    <source>
        <dbReference type="Pfam" id="PF12066"/>
    </source>
</evidence>
<keyword evidence="3" id="KW-1185">Reference proteome</keyword>
<feature type="domain" description="SERRATE/Ars2 N-terminal" evidence="2">
    <location>
        <begin position="13"/>
        <end position="73"/>
    </location>
</feature>
<dbReference type="Pfam" id="PF12066">
    <property type="entry name" value="SERRATE_Ars2_N"/>
    <property type="match status" value="1"/>
</dbReference>
<evidence type="ECO:0000256" key="1">
    <source>
        <dbReference type="SAM" id="MobiDB-lite"/>
    </source>
</evidence>
<organism evidence="3 4">
    <name type="scientific">Diaphorina citri</name>
    <name type="common">Asian citrus psyllid</name>
    <dbReference type="NCBI Taxonomy" id="121845"/>
    <lineage>
        <taxon>Eukaryota</taxon>
        <taxon>Metazoa</taxon>
        <taxon>Ecdysozoa</taxon>
        <taxon>Arthropoda</taxon>
        <taxon>Hexapoda</taxon>
        <taxon>Insecta</taxon>
        <taxon>Pterygota</taxon>
        <taxon>Neoptera</taxon>
        <taxon>Paraneoptera</taxon>
        <taxon>Hemiptera</taxon>
        <taxon>Sternorrhyncha</taxon>
        <taxon>Psylloidea</taxon>
        <taxon>Psyllidae</taxon>
        <taxon>Diaphorininae</taxon>
        <taxon>Diaphorina</taxon>
    </lineage>
</organism>
<gene>
    <name evidence="4" type="primary">LOC103523926</name>
</gene>
<feature type="region of interest" description="Disordered" evidence="1">
    <location>
        <begin position="108"/>
        <end position="138"/>
    </location>
</feature>
<sequence length="171" mass="19365">MIDGYNNLFKFLHPVDSVARKKELFGTLQRRAQVFKEFLEAGRIDGVRVDSDHTDQLTNLLDGAVIKFEGGTDQDMKILDIPAETVAKAQAEKDKSLTLKDVKKEPVDKVEAKSDGDLEDEKKDLAENGVKDEGEDGEDKKIKGNFHHLVLFQELDLYFAIMYTLPMILHE</sequence>
<accession>A0A3Q0JKW0</accession>
<dbReference type="RefSeq" id="XP_026688962.1">
    <property type="nucleotide sequence ID" value="XM_026833161.1"/>
</dbReference>
<evidence type="ECO:0000313" key="3">
    <source>
        <dbReference type="Proteomes" id="UP000079169"/>
    </source>
</evidence>
<reference evidence="4" key="1">
    <citation type="submission" date="2025-08" db="UniProtKB">
        <authorList>
            <consortium name="RefSeq"/>
        </authorList>
    </citation>
    <scope>IDENTIFICATION</scope>
</reference>
<evidence type="ECO:0000313" key="4">
    <source>
        <dbReference type="RefSeq" id="XP_026688962.1"/>
    </source>
</evidence>
<dbReference type="Proteomes" id="UP000079169">
    <property type="component" value="Unplaced"/>
</dbReference>
<dbReference type="STRING" id="121845.A0A3Q0JKW0"/>
<dbReference type="PaxDb" id="121845-A0A3Q0JKW0"/>
<protein>
    <submittedName>
        <fullName evidence="4">Serrate RNA effector molecule homolog</fullName>
    </submittedName>
</protein>
<name>A0A3Q0JKW0_DIACI</name>
<dbReference type="GeneID" id="103523926"/>
<dbReference type="InterPro" id="IPR021933">
    <property type="entry name" value="SERRATE/Ars2_N"/>
</dbReference>
<dbReference type="AlphaFoldDB" id="A0A3Q0JKW0"/>
<proteinExistence type="predicted"/>
<dbReference type="KEGG" id="dci:103523926"/>